<name>A0A4Y2HE58_ARAVE</name>
<protein>
    <submittedName>
        <fullName evidence="1">Uncharacterized protein</fullName>
    </submittedName>
</protein>
<dbReference type="Proteomes" id="UP000499080">
    <property type="component" value="Unassembled WGS sequence"/>
</dbReference>
<sequence length="209" mass="24588">MYVWSFFPPGRVTQVEKAFHYTQLKHKGNGQSQTSSLGRPRPSANNSCSLLLYHESFAYSFGLLSCMELEKRNLFESPALIRDFLWASGLLDLVQLRTRTSGIRNNNNNVYFTQKIVYLQRNFVKPVGRLSEIWHIVLISKLFLGDKIWSPCVKVYSGYVYPFVWKQENFKVKEDRTNCKYCRFIDLDIQKAILTSFKKFFQIEVYSYL</sequence>
<comment type="caution">
    <text evidence="1">The sequence shown here is derived from an EMBL/GenBank/DDBJ whole genome shotgun (WGS) entry which is preliminary data.</text>
</comment>
<dbReference type="EMBL" id="BGPR01001876">
    <property type="protein sequence ID" value="GBM63569.1"/>
    <property type="molecule type" value="Genomic_DNA"/>
</dbReference>
<dbReference type="AlphaFoldDB" id="A0A4Y2HE58"/>
<evidence type="ECO:0000313" key="2">
    <source>
        <dbReference type="Proteomes" id="UP000499080"/>
    </source>
</evidence>
<proteinExistence type="predicted"/>
<organism evidence="1 2">
    <name type="scientific">Araneus ventricosus</name>
    <name type="common">Orbweaver spider</name>
    <name type="synonym">Epeira ventricosa</name>
    <dbReference type="NCBI Taxonomy" id="182803"/>
    <lineage>
        <taxon>Eukaryota</taxon>
        <taxon>Metazoa</taxon>
        <taxon>Ecdysozoa</taxon>
        <taxon>Arthropoda</taxon>
        <taxon>Chelicerata</taxon>
        <taxon>Arachnida</taxon>
        <taxon>Araneae</taxon>
        <taxon>Araneomorphae</taxon>
        <taxon>Entelegynae</taxon>
        <taxon>Araneoidea</taxon>
        <taxon>Araneidae</taxon>
        <taxon>Araneus</taxon>
    </lineage>
</organism>
<evidence type="ECO:0000313" key="1">
    <source>
        <dbReference type="EMBL" id="GBM63569.1"/>
    </source>
</evidence>
<reference evidence="1 2" key="1">
    <citation type="journal article" date="2019" name="Sci. Rep.">
        <title>Orb-weaving spider Araneus ventricosus genome elucidates the spidroin gene catalogue.</title>
        <authorList>
            <person name="Kono N."/>
            <person name="Nakamura H."/>
            <person name="Ohtoshi R."/>
            <person name="Moran D.A.P."/>
            <person name="Shinohara A."/>
            <person name="Yoshida Y."/>
            <person name="Fujiwara M."/>
            <person name="Mori M."/>
            <person name="Tomita M."/>
            <person name="Arakawa K."/>
        </authorList>
    </citation>
    <scope>NUCLEOTIDE SEQUENCE [LARGE SCALE GENOMIC DNA]</scope>
</reference>
<accession>A0A4Y2HE58</accession>
<keyword evidence="2" id="KW-1185">Reference proteome</keyword>
<gene>
    <name evidence="1" type="ORF">AVEN_173069_1</name>
</gene>